<dbReference type="Gene3D" id="1.10.1070.11">
    <property type="entry name" value="Phosphatidylinositol 3-/4-kinase, catalytic domain"/>
    <property type="match status" value="1"/>
</dbReference>
<dbReference type="Gene3D" id="3.30.1010.10">
    <property type="entry name" value="Phosphatidylinositol 3-kinase Catalytic Subunit, Chain A, domain 4"/>
    <property type="match status" value="1"/>
</dbReference>
<dbReference type="PROSITE" id="PS00916">
    <property type="entry name" value="PI3_4_KINASE_2"/>
    <property type="match status" value="1"/>
</dbReference>
<gene>
    <name evidence="7" type="ORF">BCV72DRAFT_197613</name>
</gene>
<dbReference type="InterPro" id="IPR057754">
    <property type="entry name" value="PI4-kinase_beta/PIK1_cat"/>
</dbReference>
<dbReference type="SMART" id="SM00146">
    <property type="entry name" value="PI3Kc"/>
    <property type="match status" value="1"/>
</dbReference>
<evidence type="ECO:0000259" key="6">
    <source>
        <dbReference type="PROSITE" id="PS51545"/>
    </source>
</evidence>
<dbReference type="VEuPathDB" id="FungiDB:BCV72DRAFT_197613"/>
<evidence type="ECO:0000256" key="1">
    <source>
        <dbReference type="ARBA" id="ARBA00001686"/>
    </source>
</evidence>
<dbReference type="EMBL" id="KV921856">
    <property type="protein sequence ID" value="ORE11505.1"/>
    <property type="molecule type" value="Genomic_DNA"/>
</dbReference>
<dbReference type="Pfam" id="PF00454">
    <property type="entry name" value="PI3_PI4_kinase"/>
    <property type="match status" value="1"/>
</dbReference>
<dbReference type="GO" id="GO:0004430">
    <property type="term" value="F:1-phosphatidylinositol 4-kinase activity"/>
    <property type="evidence" value="ECO:0007669"/>
    <property type="project" value="UniProtKB-EC"/>
</dbReference>
<dbReference type="InterPro" id="IPR001263">
    <property type="entry name" value="PI3K_accessory_dom"/>
</dbReference>
<dbReference type="GO" id="GO:0005737">
    <property type="term" value="C:cytoplasm"/>
    <property type="evidence" value="ECO:0007669"/>
    <property type="project" value="TreeGrafter"/>
</dbReference>
<organism evidence="7">
    <name type="scientific">Rhizopus microsporus var. microsporus</name>
    <dbReference type="NCBI Taxonomy" id="86635"/>
    <lineage>
        <taxon>Eukaryota</taxon>
        <taxon>Fungi</taxon>
        <taxon>Fungi incertae sedis</taxon>
        <taxon>Mucoromycota</taxon>
        <taxon>Mucoromycotina</taxon>
        <taxon>Mucoromycetes</taxon>
        <taxon>Mucorales</taxon>
        <taxon>Mucorineae</taxon>
        <taxon>Rhizopodaceae</taxon>
        <taxon>Rhizopus</taxon>
    </lineage>
</organism>
<dbReference type="PROSITE" id="PS51545">
    <property type="entry name" value="PIK_HELICAL"/>
    <property type="match status" value="1"/>
</dbReference>
<evidence type="ECO:0000256" key="2">
    <source>
        <dbReference type="ARBA" id="ARBA00012169"/>
    </source>
</evidence>
<dbReference type="GO" id="GO:0016020">
    <property type="term" value="C:membrane"/>
    <property type="evidence" value="ECO:0007669"/>
    <property type="project" value="TreeGrafter"/>
</dbReference>
<comment type="catalytic activity">
    <reaction evidence="1">
        <text>a 1,2-diacyl-sn-glycero-3-phospho-(1D-myo-inositol) + ATP = a 1,2-diacyl-sn-glycero-3-phospho-(1D-myo-inositol 4-phosphate) + ADP + H(+)</text>
        <dbReference type="Rhea" id="RHEA:19877"/>
        <dbReference type="ChEBI" id="CHEBI:15378"/>
        <dbReference type="ChEBI" id="CHEBI:30616"/>
        <dbReference type="ChEBI" id="CHEBI:57880"/>
        <dbReference type="ChEBI" id="CHEBI:58178"/>
        <dbReference type="ChEBI" id="CHEBI:456216"/>
        <dbReference type="EC" id="2.7.1.67"/>
    </reaction>
</comment>
<dbReference type="InterPro" id="IPR036940">
    <property type="entry name" value="PI3/4_kinase_cat_sf"/>
</dbReference>
<proteinExistence type="predicted"/>
<dbReference type="SUPFAM" id="SSF48371">
    <property type="entry name" value="ARM repeat"/>
    <property type="match status" value="1"/>
</dbReference>
<keyword evidence="3" id="KW-0808">Transferase</keyword>
<name>A0A1X0RHI8_RHIZD</name>
<dbReference type="Pfam" id="PF21245">
    <property type="entry name" value="PI4KB-PIK1_PIK"/>
    <property type="match status" value="1"/>
</dbReference>
<dbReference type="InterPro" id="IPR011009">
    <property type="entry name" value="Kinase-like_dom_sf"/>
</dbReference>
<dbReference type="CDD" id="cd05168">
    <property type="entry name" value="PI4Kc_III_beta"/>
    <property type="match status" value="1"/>
</dbReference>
<dbReference type="Gene3D" id="6.10.140.1260">
    <property type="match status" value="1"/>
</dbReference>
<dbReference type="Pfam" id="PF11522">
    <property type="entry name" value="Pik1"/>
    <property type="match status" value="1"/>
</dbReference>
<dbReference type="PROSITE" id="PS50290">
    <property type="entry name" value="PI3_4_KINASE_3"/>
    <property type="match status" value="1"/>
</dbReference>
<dbReference type="InterPro" id="IPR018936">
    <property type="entry name" value="PI3/4_kinase_CS"/>
</dbReference>
<feature type="domain" description="PI3K/PI4K catalytic" evidence="5">
    <location>
        <begin position="484"/>
        <end position="753"/>
    </location>
</feature>
<dbReference type="InterPro" id="IPR000403">
    <property type="entry name" value="PI3/4_kinase_cat_dom"/>
</dbReference>
<dbReference type="FunFam" id="1.10.1070.11:FF:000016">
    <property type="entry name" value="PIK1p Phosphatidylinositol 4-kinase"/>
    <property type="match status" value="1"/>
</dbReference>
<protein>
    <recommendedName>
        <fullName evidence="2">1-phosphatidylinositol 4-kinase</fullName>
        <ecNumber evidence="2">2.7.1.67</ecNumber>
    </recommendedName>
</protein>
<dbReference type="PANTHER" id="PTHR10048">
    <property type="entry name" value="PHOSPHATIDYLINOSITOL KINASE"/>
    <property type="match status" value="1"/>
</dbReference>
<dbReference type="PANTHER" id="PTHR10048:SF22">
    <property type="entry name" value="PHOSPHATIDYLINOSITOL 4-KINASE BETA"/>
    <property type="match status" value="1"/>
</dbReference>
<feature type="domain" description="PIK helical" evidence="6">
    <location>
        <begin position="1"/>
        <end position="118"/>
    </location>
</feature>
<dbReference type="GO" id="GO:0048015">
    <property type="term" value="P:phosphatidylinositol-mediated signaling"/>
    <property type="evidence" value="ECO:0007669"/>
    <property type="project" value="TreeGrafter"/>
</dbReference>
<evidence type="ECO:0000313" key="7">
    <source>
        <dbReference type="EMBL" id="ORE11505.1"/>
    </source>
</evidence>
<dbReference type="AlphaFoldDB" id="A0A1X0RHI8"/>
<dbReference type="SUPFAM" id="SSF56112">
    <property type="entry name" value="Protein kinase-like (PK-like)"/>
    <property type="match status" value="1"/>
</dbReference>
<dbReference type="GO" id="GO:0046854">
    <property type="term" value="P:phosphatidylinositol phosphate biosynthetic process"/>
    <property type="evidence" value="ECO:0007669"/>
    <property type="project" value="InterPro"/>
</dbReference>
<dbReference type="EC" id="2.7.1.67" evidence="2"/>
<dbReference type="InterPro" id="IPR049160">
    <property type="entry name" value="PI4KB-PIK1_PIK"/>
</dbReference>
<dbReference type="Proteomes" id="UP000242414">
    <property type="component" value="Unassembled WGS sequence"/>
</dbReference>
<evidence type="ECO:0000256" key="4">
    <source>
        <dbReference type="ARBA" id="ARBA00022777"/>
    </source>
</evidence>
<reference evidence="7" key="1">
    <citation type="journal article" date="2016" name="Proc. Natl. Acad. Sci. U.S.A.">
        <title>Lipid metabolic changes in an early divergent fungus govern the establishment of a mutualistic symbiosis with endobacteria.</title>
        <authorList>
            <person name="Lastovetsky O.A."/>
            <person name="Gaspar M.L."/>
            <person name="Mondo S.J."/>
            <person name="LaButti K.M."/>
            <person name="Sandor L."/>
            <person name="Grigoriev I.V."/>
            <person name="Henry S.A."/>
            <person name="Pawlowska T.E."/>
        </authorList>
    </citation>
    <scope>NUCLEOTIDE SEQUENCE [LARGE SCALE GENOMIC DNA]</scope>
    <source>
        <strain evidence="7">ATCC 52814</strain>
    </source>
</reference>
<dbReference type="InterPro" id="IPR015433">
    <property type="entry name" value="PI3/4_kinase"/>
</dbReference>
<keyword evidence="4 7" id="KW-0418">Kinase</keyword>
<dbReference type="InterPro" id="IPR016024">
    <property type="entry name" value="ARM-type_fold"/>
</dbReference>
<accession>A0A1X0RHI8</accession>
<sequence length="787" mass="89429">MSNSLLLRLFTSEYFNAWIAISYLFKYPDNVGIQHYLCSQLKKFPVNEIEFFLPQLIHILITRPTEAVAVEAYLVNACERSTHMAIMSLWYLQAYLSDLSTNPTNPSFQLCKRVLNRCQAILFAADNPLEEAQRVHEHVAPAFVGIGALLAAIGLPAAAKPIGNLAIAQGRMIHFHTDEDHVVHTHKFTATLEDLHRGKAFTRLRRSRKITLVSHDENAPSQLLTDMENMKVMAQSSVPTSQDVMSLPQSPVSRSSSFDEDRVLLRSNYFRSEMQFLLALVDIATRLVIVPKPARQSALHAELTLLNHNLPAEICLPLWCPATDDRPFHHRVVRISPTDAVVLNSAERAPYLLMIEVLDDELSLDPLSQSKQCQTVDLDPPIETEETPVVESDTSAAPLPAFDAEEFAEKMKTAAILLAQLQHDPNPERDTIRQKIIAEMVALEEDRLAKMTAGIHVDSKHTLDYQVALDREDPSAAVFSESWSVKRERIRASSPYGHLPNWRLISVIVKHGADLRQEQLAVQLIREMQKIWQDTHVDVWVQYIRVLVTSDHSGLIETVKNSISIHSIKKEAYTKKWNEEGSVFTLKDYYIKKFGPEHSEGFKRAQDAFMRSLAGYSIACYLMQIKDRHNGNLLIDDQGHIVHIDFGFILSNSPGSVGFEMAPFKLPQEYLDLLGNKFGEYKSLMKAAFLAVRKHCDNILLLTEMMSKDSKLPCFQHHGALSQLKERFQLHLTDTQVESFVDKLIMSSCCNVFTRLYDTFQYYSQVQEKSIKKREVYLLFCVGNIVK</sequence>
<evidence type="ECO:0000256" key="3">
    <source>
        <dbReference type="ARBA" id="ARBA00022679"/>
    </source>
</evidence>
<dbReference type="OrthoDB" id="10264149at2759"/>
<dbReference type="PROSITE" id="PS00915">
    <property type="entry name" value="PI3_4_KINASE_1"/>
    <property type="match status" value="1"/>
</dbReference>
<evidence type="ECO:0000259" key="5">
    <source>
        <dbReference type="PROSITE" id="PS50290"/>
    </source>
</evidence>
<dbReference type="InterPro" id="IPR021601">
    <property type="entry name" value="Phosphatidylino_kinase_fungi"/>
</dbReference>